<feature type="compositionally biased region" description="Polar residues" evidence="1">
    <location>
        <begin position="12"/>
        <end position="28"/>
    </location>
</feature>
<name>A0A067DQV8_CITSI</name>
<evidence type="ECO:0000256" key="1">
    <source>
        <dbReference type="SAM" id="MobiDB-lite"/>
    </source>
</evidence>
<evidence type="ECO:0000313" key="2">
    <source>
        <dbReference type="EMBL" id="KDO41417.1"/>
    </source>
</evidence>
<proteinExistence type="predicted"/>
<feature type="region of interest" description="Disordered" evidence="1">
    <location>
        <begin position="1"/>
        <end position="28"/>
    </location>
</feature>
<gene>
    <name evidence="2" type="ORF">CISIN_1g0416532mg</name>
</gene>
<dbReference type="EMBL" id="KK785643">
    <property type="protein sequence ID" value="KDO41417.1"/>
    <property type="molecule type" value="Genomic_DNA"/>
</dbReference>
<organism evidence="2 3">
    <name type="scientific">Citrus sinensis</name>
    <name type="common">Sweet orange</name>
    <name type="synonym">Citrus aurantium var. sinensis</name>
    <dbReference type="NCBI Taxonomy" id="2711"/>
    <lineage>
        <taxon>Eukaryota</taxon>
        <taxon>Viridiplantae</taxon>
        <taxon>Streptophyta</taxon>
        <taxon>Embryophyta</taxon>
        <taxon>Tracheophyta</taxon>
        <taxon>Spermatophyta</taxon>
        <taxon>Magnoliopsida</taxon>
        <taxon>eudicotyledons</taxon>
        <taxon>Gunneridae</taxon>
        <taxon>Pentapetalae</taxon>
        <taxon>rosids</taxon>
        <taxon>malvids</taxon>
        <taxon>Sapindales</taxon>
        <taxon>Rutaceae</taxon>
        <taxon>Aurantioideae</taxon>
        <taxon>Citrus</taxon>
    </lineage>
</organism>
<feature type="non-terminal residue" evidence="2">
    <location>
        <position position="28"/>
    </location>
</feature>
<keyword evidence="3" id="KW-1185">Reference proteome</keyword>
<evidence type="ECO:0000313" key="3">
    <source>
        <dbReference type="Proteomes" id="UP000027120"/>
    </source>
</evidence>
<protein>
    <submittedName>
        <fullName evidence="2">Uncharacterized protein</fullName>
    </submittedName>
</protein>
<sequence>MAGKSKRKEGHATNTDASSVRVSTGLLT</sequence>
<reference evidence="2 3" key="1">
    <citation type="submission" date="2014-04" db="EMBL/GenBank/DDBJ databases">
        <authorList>
            <consortium name="International Citrus Genome Consortium"/>
            <person name="Gmitter F."/>
            <person name="Chen C."/>
            <person name="Farmerie W."/>
            <person name="Harkins T."/>
            <person name="Desany B."/>
            <person name="Mohiuddin M."/>
            <person name="Kodira C."/>
            <person name="Borodovsky M."/>
            <person name="Lomsadze A."/>
            <person name="Burns P."/>
            <person name="Jenkins J."/>
            <person name="Prochnik S."/>
            <person name="Shu S."/>
            <person name="Chapman J."/>
            <person name="Pitluck S."/>
            <person name="Schmutz J."/>
            <person name="Rokhsar D."/>
        </authorList>
    </citation>
    <scope>NUCLEOTIDE SEQUENCE</scope>
</reference>
<accession>A0A067DQV8</accession>
<dbReference type="AlphaFoldDB" id="A0A067DQV8"/>
<dbReference type="Proteomes" id="UP000027120">
    <property type="component" value="Unassembled WGS sequence"/>
</dbReference>